<feature type="domain" description="CKK" evidence="10">
    <location>
        <begin position="1439"/>
        <end position="1537"/>
    </location>
</feature>
<dbReference type="Pfam" id="PF25532">
    <property type="entry name" value="CH_CAMSAP2_N"/>
    <property type="match status" value="1"/>
</dbReference>
<feature type="region of interest" description="Disordered" evidence="8">
    <location>
        <begin position="647"/>
        <end position="666"/>
    </location>
</feature>
<dbReference type="InterPro" id="IPR022613">
    <property type="entry name" value="CH_CAMSAP_2"/>
</dbReference>
<feature type="region of interest" description="Disordered" evidence="8">
    <location>
        <begin position="1422"/>
        <end position="1441"/>
    </location>
</feature>
<feature type="region of interest" description="Disordered" evidence="8">
    <location>
        <begin position="606"/>
        <end position="642"/>
    </location>
</feature>
<feature type="non-terminal residue" evidence="11">
    <location>
        <position position="1537"/>
    </location>
</feature>
<dbReference type="InterPro" id="IPR032940">
    <property type="entry name" value="CAMSAP"/>
</dbReference>
<keyword evidence="5" id="KW-0206">Cytoskeleton</keyword>
<feature type="compositionally biased region" description="Basic residues" evidence="8">
    <location>
        <begin position="1226"/>
        <end position="1240"/>
    </location>
</feature>
<feature type="compositionally biased region" description="Basic and acidic residues" evidence="8">
    <location>
        <begin position="1134"/>
        <end position="1144"/>
    </location>
</feature>
<evidence type="ECO:0000256" key="3">
    <source>
        <dbReference type="ARBA" id="ARBA00022701"/>
    </source>
</evidence>
<organism evidence="11 12">
    <name type="scientific">Oryctes borbonicus</name>
    <dbReference type="NCBI Taxonomy" id="1629725"/>
    <lineage>
        <taxon>Eukaryota</taxon>
        <taxon>Metazoa</taxon>
        <taxon>Ecdysozoa</taxon>
        <taxon>Arthropoda</taxon>
        <taxon>Hexapoda</taxon>
        <taxon>Insecta</taxon>
        <taxon>Pterygota</taxon>
        <taxon>Neoptera</taxon>
        <taxon>Endopterygota</taxon>
        <taxon>Coleoptera</taxon>
        <taxon>Polyphaga</taxon>
        <taxon>Scarabaeiformia</taxon>
        <taxon>Scarabaeidae</taxon>
        <taxon>Dynastinae</taxon>
        <taxon>Oryctes</taxon>
    </lineage>
</organism>
<dbReference type="GO" id="GO:0005516">
    <property type="term" value="F:calmodulin binding"/>
    <property type="evidence" value="ECO:0007669"/>
    <property type="project" value="InterPro"/>
</dbReference>
<feature type="compositionally biased region" description="Low complexity" evidence="8">
    <location>
        <begin position="525"/>
        <end position="537"/>
    </location>
</feature>
<feature type="compositionally biased region" description="Polar residues" evidence="8">
    <location>
        <begin position="896"/>
        <end position="943"/>
    </location>
</feature>
<feature type="coiled-coil region" evidence="7">
    <location>
        <begin position="686"/>
        <end position="713"/>
    </location>
</feature>
<protein>
    <submittedName>
        <fullName evidence="11">Actin binding protein</fullName>
    </submittedName>
</protein>
<evidence type="ECO:0000256" key="7">
    <source>
        <dbReference type="SAM" id="Coils"/>
    </source>
</evidence>
<dbReference type="PANTHER" id="PTHR21595:SF0">
    <property type="entry name" value="PATRONIN"/>
    <property type="match status" value="1"/>
</dbReference>
<dbReference type="GO" id="GO:0007026">
    <property type="term" value="P:negative regulation of microtubule depolymerization"/>
    <property type="evidence" value="ECO:0007669"/>
    <property type="project" value="TreeGrafter"/>
</dbReference>
<dbReference type="Proteomes" id="UP000051574">
    <property type="component" value="Unassembled WGS sequence"/>
</dbReference>
<dbReference type="FunFam" id="3.10.20.360:FF:000002">
    <property type="entry name" value="Patronin, isoform M"/>
    <property type="match status" value="1"/>
</dbReference>
<feature type="region of interest" description="Disordered" evidence="8">
    <location>
        <begin position="312"/>
        <end position="360"/>
    </location>
</feature>
<feature type="compositionally biased region" description="Polar residues" evidence="8">
    <location>
        <begin position="251"/>
        <end position="275"/>
    </location>
</feature>
<evidence type="ECO:0000256" key="2">
    <source>
        <dbReference type="ARBA" id="ARBA00022490"/>
    </source>
</evidence>
<name>A0A0T6B178_9SCAR</name>
<feature type="compositionally biased region" description="Low complexity" evidence="8">
    <location>
        <begin position="1401"/>
        <end position="1410"/>
    </location>
</feature>
<evidence type="ECO:0000313" key="11">
    <source>
        <dbReference type="EMBL" id="KRT81171.1"/>
    </source>
</evidence>
<dbReference type="InterPro" id="IPR011033">
    <property type="entry name" value="PRC_barrel-like_sf"/>
</dbReference>
<dbReference type="GO" id="GO:0030507">
    <property type="term" value="F:spectrin binding"/>
    <property type="evidence" value="ECO:0007669"/>
    <property type="project" value="InterPro"/>
</dbReference>
<comment type="caution">
    <text evidence="11">The sequence shown here is derived from an EMBL/GenBank/DDBJ whole genome shotgun (WGS) entry which is preliminary data.</text>
</comment>
<dbReference type="EMBL" id="LJIG01016248">
    <property type="protein sequence ID" value="KRT81171.1"/>
    <property type="molecule type" value="Genomic_DNA"/>
</dbReference>
<dbReference type="InterPro" id="IPR058042">
    <property type="entry name" value="CAMSAP_N"/>
</dbReference>
<feature type="region of interest" description="Disordered" evidence="8">
    <location>
        <begin position="1375"/>
        <end position="1410"/>
    </location>
</feature>
<feature type="region of interest" description="Disordered" evidence="8">
    <location>
        <begin position="1098"/>
        <end position="1187"/>
    </location>
</feature>
<evidence type="ECO:0000313" key="12">
    <source>
        <dbReference type="Proteomes" id="UP000051574"/>
    </source>
</evidence>
<feature type="region of interest" description="Disordered" evidence="8">
    <location>
        <begin position="862"/>
        <end position="955"/>
    </location>
</feature>
<comment type="similarity">
    <text evidence="6">Belongs to the CAMSAP1 family.</text>
</comment>
<proteinExistence type="inferred from homology"/>
<comment type="domain">
    <text evidence="6">The CKK domain binds microtubules.</text>
</comment>
<keyword evidence="3 6" id="KW-0493">Microtubule</keyword>
<dbReference type="PANTHER" id="PTHR21595">
    <property type="entry name" value="PATRONIN"/>
    <property type="match status" value="1"/>
</dbReference>
<evidence type="ECO:0000256" key="6">
    <source>
        <dbReference type="PROSITE-ProRule" id="PRU00841"/>
    </source>
</evidence>
<feature type="region of interest" description="Disordered" evidence="8">
    <location>
        <begin position="1294"/>
        <end position="1355"/>
    </location>
</feature>
<feature type="region of interest" description="Disordered" evidence="8">
    <location>
        <begin position="487"/>
        <end position="552"/>
    </location>
</feature>
<feature type="domain" description="Calponin-homology (CH)" evidence="9">
    <location>
        <begin position="99"/>
        <end position="232"/>
    </location>
</feature>
<dbReference type="InterPro" id="IPR038209">
    <property type="entry name" value="CKK_dom_sf"/>
</dbReference>
<feature type="compositionally biased region" description="Basic and acidic residues" evidence="8">
    <location>
        <begin position="1153"/>
        <end position="1187"/>
    </location>
</feature>
<evidence type="ECO:0000259" key="10">
    <source>
        <dbReference type="PROSITE" id="PS51508"/>
    </source>
</evidence>
<feature type="compositionally biased region" description="Polar residues" evidence="8">
    <location>
        <begin position="1018"/>
        <end position="1027"/>
    </location>
</feature>
<reference evidence="11 12" key="1">
    <citation type="submission" date="2015-09" db="EMBL/GenBank/DDBJ databases">
        <title>Draft genome of the scarab beetle Oryctes borbonicus.</title>
        <authorList>
            <person name="Meyer J.M."/>
            <person name="Markov G.V."/>
            <person name="Baskaran P."/>
            <person name="Herrmann M."/>
            <person name="Sommer R.J."/>
            <person name="Roedelsperger C."/>
        </authorList>
    </citation>
    <scope>NUCLEOTIDE SEQUENCE [LARGE SCALE GENOMIC DNA]</scope>
    <source>
        <strain evidence="11">OB123</strain>
        <tissue evidence="11">Whole animal</tissue>
    </source>
</reference>
<dbReference type="SMART" id="SM01051">
    <property type="entry name" value="CAMSAP_CKK"/>
    <property type="match status" value="1"/>
</dbReference>
<dbReference type="Pfam" id="PF08683">
    <property type="entry name" value="CAMSAP_CKK"/>
    <property type="match status" value="1"/>
</dbReference>
<keyword evidence="12" id="KW-1185">Reference proteome</keyword>
<accession>A0A0T6B178</accession>
<dbReference type="GO" id="GO:0036449">
    <property type="term" value="C:microtubule minus-end"/>
    <property type="evidence" value="ECO:0007669"/>
    <property type="project" value="TreeGrafter"/>
</dbReference>
<evidence type="ECO:0000256" key="5">
    <source>
        <dbReference type="ARBA" id="ARBA00023212"/>
    </source>
</evidence>
<keyword evidence="2" id="KW-0963">Cytoplasm</keyword>
<feature type="compositionally biased region" description="Polar residues" evidence="8">
    <location>
        <begin position="1344"/>
        <end position="1355"/>
    </location>
</feature>
<dbReference type="GO" id="GO:0031175">
    <property type="term" value="P:neuron projection development"/>
    <property type="evidence" value="ECO:0007669"/>
    <property type="project" value="InterPro"/>
</dbReference>
<evidence type="ECO:0000256" key="8">
    <source>
        <dbReference type="SAM" id="MobiDB-lite"/>
    </source>
</evidence>
<feature type="compositionally biased region" description="Polar residues" evidence="8">
    <location>
        <begin position="876"/>
        <end position="887"/>
    </location>
</feature>
<dbReference type="InterPro" id="IPR014797">
    <property type="entry name" value="CKK_CAMSAP"/>
</dbReference>
<feature type="region of interest" description="Disordered" evidence="8">
    <location>
        <begin position="250"/>
        <end position="288"/>
    </location>
</feature>
<dbReference type="Pfam" id="PF11971">
    <property type="entry name" value="CAMSAP_CH"/>
    <property type="match status" value="1"/>
</dbReference>
<keyword evidence="4 7" id="KW-0175">Coiled coil</keyword>
<dbReference type="GO" id="GO:0031122">
    <property type="term" value="P:cytoplasmic microtubule organization"/>
    <property type="evidence" value="ECO:0007669"/>
    <property type="project" value="TreeGrafter"/>
</dbReference>
<sequence length="1537" mass="173940">MYCMALANIYSDPNYHNLSHWSILQTLARKGVCVTEPSNSALTETTLIQTNPLRLNAHMAVIESIMTLYAREVVTPDRALAAMQRFSHHDKSSTPSMPESHEQGLLMWISHTCEALQKKIEQELESGVSNGGEGDRLRAPAFPPVRTLKDLCDGAAIAALIAYYCPDELCWTDIKVPRLPTVSESLHNLGLVQDFCSRCLPSSIFHMMPADITYMRGSMKQNLIVFLADLFNVLEIHPVKCVRYPGMDRTTMVSRSTPTHTPLRKTNSFQQSVASDMSEDSLRRGSEDSFVVHRGKNITTLSSIINEEQLRVRNASKERQNNDTKADERGESKAAGRPSNWEEHKKPSYAGRRSRRNSMTEDSQLTIENFGGSQDNLNFIGRNPDKDVAVHVGRKISAPSAPIENPAVRSTLQDARGSFQLGYDNGCEKSDVERENFKLKKQLSSDDISLRNLKPASDFYDNKNRMSFADMSNHIGGESKGIQLTYTQQPQQEKEELPAKSSFKSSSTHTNGEKKTTSFATLPNTTTWQQQSSHTQQNLENNVNNDESPVGGQLMASQLNDIRMKLEEKRRHIETEKRKVEVAMNKQRQKVGNAAFLQAVVKGKGNVLKSPSDTMTDSLVAGDSEPSTPAPDSTTSKPQRPFTLQEISDDASTVERKWLDQEQPYVETRRTPDIENMDMEQYHHSMAKMNSSLQDIQADIQRLANQHKQLQAVHEQQMASQQKQVFQQPGYMMQHAASYVAQQSYNPPQYQQGPMFTPLQSSASAPHIPQSLYQTHPIINSQPQFFLHQQQPIQIQSTQPIPMQPQQPIVPQRRTWAQQAQPPQIATDAYQPDIRTWGKPHSAGASFVLHETNDRFQDRFQESPSRYQNGGEHTLNHSNSHPGFTLSQQHQQQQQLYSGSHSTPSASPQHRNVHRQISQLMDDSKRTVSLQQIEQPVRKSSVTHAPIPAPPVDDMAPQSISFIGNPDDDISEGLSRLNITSGSRTYRIPSPTRPLLPRNAFQPSPPIEKEQPMAEVSSLENDPTSQKGFYISFDNEQPKRPKPQLRTKKMSPKKERSIVEDEPNYEQIQETLEKEQRARQLEKELEQDRMRKEFEERRRMEFDRQRRETSQDREKAAATIIIGNELNNPDPELLDEKERKKERIMMLSMQRRQQQEEAKQRKEQEAQVRREKEKAKEEEKVKKKEEQAQRRAAIFEQYKLKKAIQEAEREGKDVDKGLLNSLKPAPKMRPKAATRPRPKTIHIDSGSVEMAEGLLQPSRGKKGSSTNLTVAPSYSTSTMKRDYYRGSQDSLATSSGLLYSKDSPDDSRGMSPCHSANQTLGRRSSYKTSRDPSPAQTRGRPKYSTFQNFKGRKSNSMMNLYGSSTDQDSLAYRCGDTDSGLGRATPPRRAPSPGMGPMRHLPSPSGPGSLPGLMTKRRIFDDGSSDISSTPSSMMDYTGPRLYKQPTTKSNRGIMLNAVEYCVFPGVVNKEAKQKVLEEIARSESKHFLILFRDTGCQFRALYSYCPDREEVIKLYGTGPKQVNDRMFDKFFKYNSG</sequence>
<evidence type="ECO:0000256" key="4">
    <source>
        <dbReference type="ARBA" id="ARBA00023054"/>
    </source>
</evidence>
<feature type="compositionally biased region" description="Basic residues" evidence="8">
    <location>
        <begin position="1040"/>
        <end position="1051"/>
    </location>
</feature>
<gene>
    <name evidence="11" type="ORF">AMK59_5625</name>
</gene>
<feature type="region of interest" description="Disordered" evidence="8">
    <location>
        <begin position="982"/>
        <end position="1063"/>
    </location>
</feature>
<dbReference type="PROSITE" id="PS50021">
    <property type="entry name" value="CH"/>
    <property type="match status" value="1"/>
</dbReference>
<dbReference type="Gene3D" id="3.10.20.360">
    <property type="entry name" value="CKK domain"/>
    <property type="match status" value="1"/>
</dbReference>
<dbReference type="InterPro" id="IPR031372">
    <property type="entry name" value="CAMSAP_CC1"/>
</dbReference>
<feature type="compositionally biased region" description="Basic and acidic residues" evidence="8">
    <location>
        <begin position="1098"/>
        <end position="1116"/>
    </location>
</feature>
<feature type="coiled-coil region" evidence="7">
    <location>
        <begin position="1065"/>
        <end position="1098"/>
    </location>
</feature>
<feature type="compositionally biased region" description="Basic and acidic residues" evidence="8">
    <location>
        <begin position="312"/>
        <end position="346"/>
    </location>
</feature>
<feature type="compositionally biased region" description="Polar residues" evidence="8">
    <location>
        <begin position="625"/>
        <end position="638"/>
    </location>
</feature>
<dbReference type="SUPFAM" id="SSF50346">
    <property type="entry name" value="PRC-barrel domain"/>
    <property type="match status" value="1"/>
</dbReference>
<feature type="coiled-coil region" evidence="7">
    <location>
        <begin position="556"/>
        <end position="586"/>
    </location>
</feature>
<evidence type="ECO:0000259" key="9">
    <source>
        <dbReference type="PROSITE" id="PS50021"/>
    </source>
</evidence>
<dbReference type="SUPFAM" id="SSF47576">
    <property type="entry name" value="Calponin-homology domain, CH-domain"/>
    <property type="match status" value="1"/>
</dbReference>
<feature type="compositionally biased region" description="Basic and acidic residues" evidence="8">
    <location>
        <begin position="1206"/>
        <end position="1216"/>
    </location>
</feature>
<evidence type="ECO:0000256" key="1">
    <source>
        <dbReference type="ARBA" id="ARBA00004245"/>
    </source>
</evidence>
<dbReference type="Pfam" id="PF17095">
    <property type="entry name" value="CAMSAP_CC1"/>
    <property type="match status" value="1"/>
</dbReference>
<dbReference type="PROSITE" id="PS51508">
    <property type="entry name" value="CKK"/>
    <property type="match status" value="1"/>
</dbReference>
<comment type="subcellular location">
    <subcellularLocation>
        <location evidence="1">Cytoplasm</location>
        <location evidence="1">Cytoskeleton</location>
    </subcellularLocation>
</comment>
<feature type="region of interest" description="Disordered" evidence="8">
    <location>
        <begin position="1206"/>
        <end position="1248"/>
    </location>
</feature>
<dbReference type="InterPro" id="IPR001715">
    <property type="entry name" value="CH_dom"/>
</dbReference>
<feature type="compositionally biased region" description="Polar residues" evidence="8">
    <location>
        <begin position="538"/>
        <end position="547"/>
    </location>
</feature>
<dbReference type="OrthoDB" id="2125658at2759"/>
<feature type="compositionally biased region" description="Low complexity" evidence="8">
    <location>
        <begin position="1425"/>
        <end position="1436"/>
    </location>
</feature>
<dbReference type="InterPro" id="IPR036872">
    <property type="entry name" value="CH_dom_sf"/>
</dbReference>
<dbReference type="GO" id="GO:0051011">
    <property type="term" value="F:microtubule minus-end binding"/>
    <property type="evidence" value="ECO:0007669"/>
    <property type="project" value="TreeGrafter"/>
</dbReference>